<name>A0ACB9JMX9_9ASTR</name>
<organism evidence="1 2">
    <name type="scientific">Smallanthus sonchifolius</name>
    <dbReference type="NCBI Taxonomy" id="185202"/>
    <lineage>
        <taxon>Eukaryota</taxon>
        <taxon>Viridiplantae</taxon>
        <taxon>Streptophyta</taxon>
        <taxon>Embryophyta</taxon>
        <taxon>Tracheophyta</taxon>
        <taxon>Spermatophyta</taxon>
        <taxon>Magnoliopsida</taxon>
        <taxon>eudicotyledons</taxon>
        <taxon>Gunneridae</taxon>
        <taxon>Pentapetalae</taxon>
        <taxon>asterids</taxon>
        <taxon>campanulids</taxon>
        <taxon>Asterales</taxon>
        <taxon>Asteraceae</taxon>
        <taxon>Asteroideae</taxon>
        <taxon>Heliantheae alliance</taxon>
        <taxon>Millerieae</taxon>
        <taxon>Smallanthus</taxon>
    </lineage>
</organism>
<dbReference type="Proteomes" id="UP001056120">
    <property type="component" value="Linkage Group LG03"/>
</dbReference>
<evidence type="ECO:0000313" key="1">
    <source>
        <dbReference type="EMBL" id="KAI3821509.1"/>
    </source>
</evidence>
<protein>
    <submittedName>
        <fullName evidence="1">Uncharacterized protein</fullName>
    </submittedName>
</protein>
<evidence type="ECO:0000313" key="2">
    <source>
        <dbReference type="Proteomes" id="UP001056120"/>
    </source>
</evidence>
<accession>A0ACB9JMX9</accession>
<sequence length="81" mass="9235">MAHVKSEQESDSNVTEKGISGFVLRPRSLENVEVKAEAEAEEFRLYSTRDRTRLINTHTSQQIVRDGKLLLFLTKSLDLDS</sequence>
<proteinExistence type="predicted"/>
<comment type="caution">
    <text evidence="1">The sequence shown here is derived from an EMBL/GenBank/DDBJ whole genome shotgun (WGS) entry which is preliminary data.</text>
</comment>
<keyword evidence="2" id="KW-1185">Reference proteome</keyword>
<dbReference type="EMBL" id="CM042020">
    <property type="protein sequence ID" value="KAI3821509.1"/>
    <property type="molecule type" value="Genomic_DNA"/>
</dbReference>
<reference evidence="2" key="1">
    <citation type="journal article" date="2022" name="Mol. Ecol. Resour.">
        <title>The genomes of chicory, endive, great burdock and yacon provide insights into Asteraceae palaeo-polyploidization history and plant inulin production.</title>
        <authorList>
            <person name="Fan W."/>
            <person name="Wang S."/>
            <person name="Wang H."/>
            <person name="Wang A."/>
            <person name="Jiang F."/>
            <person name="Liu H."/>
            <person name="Zhao H."/>
            <person name="Xu D."/>
            <person name="Zhang Y."/>
        </authorList>
    </citation>
    <scope>NUCLEOTIDE SEQUENCE [LARGE SCALE GENOMIC DNA]</scope>
    <source>
        <strain evidence="2">cv. Yunnan</strain>
    </source>
</reference>
<reference evidence="1 2" key="2">
    <citation type="journal article" date="2022" name="Mol. Ecol. Resour.">
        <title>The genomes of chicory, endive, great burdock and yacon provide insights into Asteraceae paleo-polyploidization history and plant inulin production.</title>
        <authorList>
            <person name="Fan W."/>
            <person name="Wang S."/>
            <person name="Wang H."/>
            <person name="Wang A."/>
            <person name="Jiang F."/>
            <person name="Liu H."/>
            <person name="Zhao H."/>
            <person name="Xu D."/>
            <person name="Zhang Y."/>
        </authorList>
    </citation>
    <scope>NUCLEOTIDE SEQUENCE [LARGE SCALE GENOMIC DNA]</scope>
    <source>
        <strain evidence="2">cv. Yunnan</strain>
        <tissue evidence="1">Leaves</tissue>
    </source>
</reference>
<gene>
    <name evidence="1" type="ORF">L1987_09077</name>
</gene>